<dbReference type="CDD" id="cd21154">
    <property type="entry name" value="PUA_MJ1432-like"/>
    <property type="match status" value="1"/>
</dbReference>
<dbReference type="AlphaFoldDB" id="A0A075GU08"/>
<dbReference type="PANTHER" id="PTHR22798">
    <property type="entry name" value="MCT-1 PROTEIN"/>
    <property type="match status" value="1"/>
</dbReference>
<evidence type="ECO:0000259" key="1">
    <source>
        <dbReference type="SMART" id="SM00359"/>
    </source>
</evidence>
<accession>A0A075GU08</accession>
<evidence type="ECO:0000313" key="2">
    <source>
        <dbReference type="EMBL" id="AIF06415.1"/>
    </source>
</evidence>
<dbReference type="Gene3D" id="3.10.400.20">
    <property type="match status" value="1"/>
</dbReference>
<dbReference type="SUPFAM" id="SSF88697">
    <property type="entry name" value="PUA domain-like"/>
    <property type="match status" value="1"/>
</dbReference>
<dbReference type="InterPro" id="IPR002478">
    <property type="entry name" value="PUA"/>
</dbReference>
<proteinExistence type="predicted"/>
<dbReference type="NCBIfam" id="TIGR00451">
    <property type="entry name" value="unchar_dom_2"/>
    <property type="match status" value="1"/>
</dbReference>
<dbReference type="Pfam" id="PF01472">
    <property type="entry name" value="PUA"/>
    <property type="match status" value="1"/>
</dbReference>
<reference evidence="2" key="1">
    <citation type="journal article" date="2014" name="Genome Biol. Evol.">
        <title>Pangenome evidence for extensive interdomain horizontal transfer affecting lineage core and shell genes in uncultured planktonic thaumarchaeota and euryarchaeota.</title>
        <authorList>
            <person name="Deschamps P."/>
            <person name="Zivanovic Y."/>
            <person name="Moreira D."/>
            <person name="Rodriguez-Valera F."/>
            <person name="Lopez-Garcia P."/>
        </authorList>
    </citation>
    <scope>NUCLEOTIDE SEQUENCE</scope>
</reference>
<name>A0A075GU08_9EURY</name>
<dbReference type="InterPro" id="IPR022430">
    <property type="entry name" value="CHP03684"/>
</dbReference>
<dbReference type="InterPro" id="IPR004521">
    <property type="entry name" value="Uncharacterised_CHP00451"/>
</dbReference>
<dbReference type="SMART" id="SM00359">
    <property type="entry name" value="PUA"/>
    <property type="match status" value="1"/>
</dbReference>
<dbReference type="InterPro" id="IPR015947">
    <property type="entry name" value="PUA-like_sf"/>
</dbReference>
<organism evidence="2">
    <name type="scientific">uncultured marine group II/III euryarchaeote KM3_192_B10</name>
    <dbReference type="NCBI Taxonomy" id="1457963"/>
    <lineage>
        <taxon>Archaea</taxon>
        <taxon>Methanobacteriati</taxon>
        <taxon>Methanobacteriota</taxon>
        <taxon>environmental samples</taxon>
    </lineage>
</organism>
<dbReference type="InterPro" id="IPR016437">
    <property type="entry name" value="MCT-1/Tma20"/>
</dbReference>
<dbReference type="PANTHER" id="PTHR22798:SF0">
    <property type="entry name" value="MALIGNANT T-CELL-AMPLIFIED SEQUENCE 1"/>
    <property type="match status" value="1"/>
</dbReference>
<feature type="domain" description="PUA" evidence="1">
    <location>
        <begin position="93"/>
        <end position="168"/>
    </location>
</feature>
<dbReference type="GO" id="GO:0003723">
    <property type="term" value="F:RNA binding"/>
    <property type="evidence" value="ECO:0007669"/>
    <property type="project" value="InterPro"/>
</dbReference>
<dbReference type="EMBL" id="KF900769">
    <property type="protein sequence ID" value="AIF06415.1"/>
    <property type="molecule type" value="Genomic_DNA"/>
</dbReference>
<dbReference type="NCBIfam" id="TIGR03684">
    <property type="entry name" value="arCOG00985"/>
    <property type="match status" value="1"/>
</dbReference>
<dbReference type="PROSITE" id="PS50890">
    <property type="entry name" value="PUA"/>
    <property type="match status" value="1"/>
</dbReference>
<dbReference type="GO" id="GO:0001731">
    <property type="term" value="P:formation of translation preinitiation complex"/>
    <property type="evidence" value="ECO:0007669"/>
    <property type="project" value="TreeGrafter"/>
</dbReference>
<dbReference type="PIRSF" id="PIRSF005067">
    <property type="entry name" value="Tma_RNA-bind_prd"/>
    <property type="match status" value="1"/>
</dbReference>
<sequence length="176" mass="19485">MPTPSVVAKDWKLKQRKPVRHKKIRGLIGRLSEPLNLDVDLSSTFLEQAEYGPWSLLIVNKSPLAMEVLPDDEGDRIAFPTLRGCLAWSPEKKWCEVDHGAIPFLLNGADCMAAGIHSACESIEEGDLIWIRDQKHGKPLAIGWATMNAADMVAATSGKAVKSIHYVGDELWELEL</sequence>
<protein>
    <submittedName>
        <fullName evidence="2">RNA-binding protein</fullName>
    </submittedName>
</protein>